<dbReference type="GO" id="GO:0012505">
    <property type="term" value="C:endomembrane system"/>
    <property type="evidence" value="ECO:0007669"/>
    <property type="project" value="UniProtKB-SubCell"/>
</dbReference>
<protein>
    <submittedName>
        <fullName evidence="7">Isoprenylcysteine carboxylmethyltransferase family protein</fullName>
    </submittedName>
    <submittedName>
        <fullName evidence="6">Protein-S-isoprenylcysteine O-methyltransferase Ste14</fullName>
    </submittedName>
</protein>
<keyword evidence="6" id="KW-0808">Transferase</keyword>
<organism evidence="6 8">
    <name type="scientific">Paracoccus sediminis</name>
    <dbReference type="NCBI Taxonomy" id="1214787"/>
    <lineage>
        <taxon>Bacteria</taxon>
        <taxon>Pseudomonadati</taxon>
        <taxon>Pseudomonadota</taxon>
        <taxon>Alphaproteobacteria</taxon>
        <taxon>Rhodobacterales</taxon>
        <taxon>Paracoccaceae</taxon>
        <taxon>Paracoccus</taxon>
    </lineage>
</organism>
<keyword evidence="9" id="KW-1185">Reference proteome</keyword>
<reference evidence="8" key="2">
    <citation type="submission" date="2017-06" db="EMBL/GenBank/DDBJ databases">
        <authorList>
            <person name="Varghese N."/>
            <person name="Submissions S."/>
        </authorList>
    </citation>
    <scope>NUCLEOTIDE SEQUENCE [LARGE SCALE GENOMIC DNA]</scope>
    <source>
        <strain evidence="8">DSM 26170</strain>
    </source>
</reference>
<evidence type="ECO:0000313" key="7">
    <source>
        <dbReference type="EMBL" id="TBN52752.1"/>
    </source>
</evidence>
<feature type="transmembrane region" description="Helical" evidence="5">
    <location>
        <begin position="112"/>
        <end position="131"/>
    </location>
</feature>
<name>A0A238UVX5_9RHOB</name>
<evidence type="ECO:0000313" key="9">
    <source>
        <dbReference type="Proteomes" id="UP000292859"/>
    </source>
</evidence>
<evidence type="ECO:0000313" key="8">
    <source>
        <dbReference type="Proteomes" id="UP000198409"/>
    </source>
</evidence>
<dbReference type="Proteomes" id="UP000198409">
    <property type="component" value="Unassembled WGS sequence"/>
</dbReference>
<evidence type="ECO:0000256" key="4">
    <source>
        <dbReference type="ARBA" id="ARBA00023136"/>
    </source>
</evidence>
<feature type="transmembrane region" description="Helical" evidence="5">
    <location>
        <begin position="46"/>
        <end position="66"/>
    </location>
</feature>
<dbReference type="EMBL" id="SIRL01000001">
    <property type="protein sequence ID" value="TBN52752.1"/>
    <property type="molecule type" value="Genomic_DNA"/>
</dbReference>
<dbReference type="InterPro" id="IPR007318">
    <property type="entry name" value="Phopholipid_MeTrfase"/>
</dbReference>
<comment type="subcellular location">
    <subcellularLocation>
        <location evidence="1">Endomembrane system</location>
        <topology evidence="1">Multi-pass membrane protein</topology>
    </subcellularLocation>
</comment>
<reference evidence="7 9" key="3">
    <citation type="submission" date="2019-02" db="EMBL/GenBank/DDBJ databases">
        <authorList>
            <person name="Zhang G."/>
        </authorList>
    </citation>
    <scope>NUCLEOTIDE SEQUENCE [LARGE SCALE GENOMIC DNA]</scope>
    <source>
        <strain evidence="7 9">CMB17</strain>
    </source>
</reference>
<sequence length="205" mass="21592">MGSGAGWPALAILAAYLALFFWGTAETGRVNGRSAWLMGKSKGRDRWAALAFRVAFVCSLAGPLVWSNWPALGDLDPLWRERGGAGRQLVGAFVAALGAMIAFAAQMSMGASWRVGVIGSDAGALVTGGLFRLSRNPTFVGQLVLLAGVALAIPALPTLAAPLLFFAAARAQIPSEEAVLRSIHGQAYDDWAARVPRWFGLRPGE</sequence>
<proteinExistence type="predicted"/>
<feature type="transmembrane region" description="Helical" evidence="5">
    <location>
        <begin position="86"/>
        <end position="105"/>
    </location>
</feature>
<evidence type="ECO:0000256" key="2">
    <source>
        <dbReference type="ARBA" id="ARBA00022692"/>
    </source>
</evidence>
<dbReference type="Proteomes" id="UP000292859">
    <property type="component" value="Unassembled WGS sequence"/>
</dbReference>
<dbReference type="EMBL" id="FZNM01000001">
    <property type="protein sequence ID" value="SNR26148.1"/>
    <property type="molecule type" value="Genomic_DNA"/>
</dbReference>
<feature type="transmembrane region" description="Helical" evidence="5">
    <location>
        <begin position="143"/>
        <end position="166"/>
    </location>
</feature>
<dbReference type="GO" id="GO:0032259">
    <property type="term" value="P:methylation"/>
    <property type="evidence" value="ECO:0007669"/>
    <property type="project" value="UniProtKB-KW"/>
</dbReference>
<keyword evidence="6" id="KW-0489">Methyltransferase</keyword>
<dbReference type="Gene3D" id="1.20.120.1630">
    <property type="match status" value="1"/>
</dbReference>
<keyword evidence="2 5" id="KW-0812">Transmembrane</keyword>
<dbReference type="GO" id="GO:0008168">
    <property type="term" value="F:methyltransferase activity"/>
    <property type="evidence" value="ECO:0007669"/>
    <property type="project" value="UniProtKB-KW"/>
</dbReference>
<dbReference type="OrthoDB" id="9811969at2"/>
<evidence type="ECO:0000313" key="6">
    <source>
        <dbReference type="EMBL" id="SNR26148.1"/>
    </source>
</evidence>
<dbReference type="RefSeq" id="WP_089386571.1">
    <property type="nucleotide sequence ID" value="NZ_FZNM01000001.1"/>
</dbReference>
<gene>
    <name evidence="7" type="ORF">EYF88_00655</name>
    <name evidence="6" type="ORF">SAMN06265378_101490</name>
</gene>
<feature type="transmembrane region" description="Helical" evidence="5">
    <location>
        <begin position="6"/>
        <end position="25"/>
    </location>
</feature>
<keyword evidence="3 5" id="KW-1133">Transmembrane helix</keyword>
<dbReference type="AlphaFoldDB" id="A0A238UVX5"/>
<dbReference type="Pfam" id="PF04191">
    <property type="entry name" value="PEMT"/>
    <property type="match status" value="1"/>
</dbReference>
<accession>A0A238UVX5</accession>
<evidence type="ECO:0000256" key="5">
    <source>
        <dbReference type="SAM" id="Phobius"/>
    </source>
</evidence>
<evidence type="ECO:0000256" key="1">
    <source>
        <dbReference type="ARBA" id="ARBA00004127"/>
    </source>
</evidence>
<evidence type="ECO:0000256" key="3">
    <source>
        <dbReference type="ARBA" id="ARBA00022989"/>
    </source>
</evidence>
<reference evidence="6" key="1">
    <citation type="submission" date="2017-06" db="EMBL/GenBank/DDBJ databases">
        <authorList>
            <person name="Kim H.J."/>
            <person name="Triplett B.A."/>
        </authorList>
    </citation>
    <scope>NUCLEOTIDE SEQUENCE [LARGE SCALE GENOMIC DNA]</scope>
    <source>
        <strain evidence="6">DSM 26170</strain>
    </source>
</reference>
<keyword evidence="4 5" id="KW-0472">Membrane</keyword>